<accession>A0A845MEA9</accession>
<gene>
    <name evidence="2" type="ORF">GQF03_07650</name>
</gene>
<dbReference type="PROSITE" id="PS51257">
    <property type="entry name" value="PROKAR_LIPOPROTEIN"/>
    <property type="match status" value="1"/>
</dbReference>
<dbReference type="Proteomes" id="UP000445696">
    <property type="component" value="Unassembled WGS sequence"/>
</dbReference>
<organism evidence="2 3">
    <name type="scientific">Sneathiella chungangensis</name>
    <dbReference type="NCBI Taxonomy" id="1418234"/>
    <lineage>
        <taxon>Bacteria</taxon>
        <taxon>Pseudomonadati</taxon>
        <taxon>Pseudomonadota</taxon>
        <taxon>Alphaproteobacteria</taxon>
        <taxon>Sneathiellales</taxon>
        <taxon>Sneathiellaceae</taxon>
        <taxon>Sneathiella</taxon>
    </lineage>
</organism>
<evidence type="ECO:0000313" key="2">
    <source>
        <dbReference type="EMBL" id="MZR22199.1"/>
    </source>
</evidence>
<evidence type="ECO:0008006" key="4">
    <source>
        <dbReference type="Google" id="ProtNLM"/>
    </source>
</evidence>
<evidence type="ECO:0000256" key="1">
    <source>
        <dbReference type="SAM" id="SignalP"/>
    </source>
</evidence>
<evidence type="ECO:0000313" key="3">
    <source>
        <dbReference type="Proteomes" id="UP000445696"/>
    </source>
</evidence>
<protein>
    <recommendedName>
        <fullName evidence="4">Lipoprotein</fullName>
    </recommendedName>
</protein>
<dbReference type="RefSeq" id="WP_161338655.1">
    <property type="nucleotide sequence ID" value="NZ_JBHSDG010000005.1"/>
</dbReference>
<name>A0A845MEA9_9PROT</name>
<dbReference type="OrthoDB" id="9000078at2"/>
<reference evidence="2 3" key="1">
    <citation type="journal article" date="2014" name="Int. J. Syst. Evol. Microbiol.">
        <title>Sneathiella chungangensis sp. nov., isolated from a marine sand, and emended description of the genus Sneathiella.</title>
        <authorList>
            <person name="Siamphan C."/>
            <person name="Kim H."/>
            <person name="Lee J.S."/>
            <person name="Kim W."/>
        </authorList>
    </citation>
    <scope>NUCLEOTIDE SEQUENCE [LARGE SCALE GENOMIC DNA]</scope>
    <source>
        <strain evidence="2 3">KCTC 32476</strain>
    </source>
</reference>
<feature type="signal peptide" evidence="1">
    <location>
        <begin position="1"/>
        <end position="17"/>
    </location>
</feature>
<comment type="caution">
    <text evidence="2">The sequence shown here is derived from an EMBL/GenBank/DDBJ whole genome shotgun (WGS) entry which is preliminary data.</text>
</comment>
<keyword evidence="3" id="KW-1185">Reference proteome</keyword>
<keyword evidence="1" id="KW-0732">Signal</keyword>
<sequence length="195" mass="21002">MKYIAVVAFALTLAACAAGTDFKKLDSNQLTYGESTSVDVVQKQGSPGKTGTETKDGITYDLIAYVFADAGGTPDKEGVTPARAQAFYFKDDVLVGSEFSSSFASDSTKFDESKISMIKENSTTLDELIALMGQPSGEYIHPLVAKEGERAKVYVHSQTTVSGLEIIARRKELIVSYDPKTGVVTQIEYNEIGAE</sequence>
<feature type="chain" id="PRO_5032503280" description="Lipoprotein" evidence="1">
    <location>
        <begin position="18"/>
        <end position="195"/>
    </location>
</feature>
<dbReference type="EMBL" id="WTVA01000003">
    <property type="protein sequence ID" value="MZR22199.1"/>
    <property type="molecule type" value="Genomic_DNA"/>
</dbReference>
<proteinExistence type="predicted"/>
<dbReference type="AlphaFoldDB" id="A0A845MEA9"/>